<dbReference type="RefSeq" id="WP_148883379.1">
    <property type="nucleotide sequence ID" value="NZ_CP041932.1"/>
</dbReference>
<name>A0A5C0SRD7_9EURY</name>
<dbReference type="PANTHER" id="PTHR34301">
    <property type="entry name" value="DNA-BINDING PROTEIN-RELATED"/>
    <property type="match status" value="1"/>
</dbReference>
<dbReference type="Gene3D" id="3.40.50.300">
    <property type="entry name" value="P-loop containing nucleotide triphosphate hydrolases"/>
    <property type="match status" value="1"/>
</dbReference>
<dbReference type="InterPro" id="IPR027417">
    <property type="entry name" value="P-loop_NTPase"/>
</dbReference>
<feature type="domain" description="ATPase AAA-type core" evidence="1">
    <location>
        <begin position="42"/>
        <end position="199"/>
    </location>
</feature>
<evidence type="ECO:0000259" key="1">
    <source>
        <dbReference type="Pfam" id="PF00004"/>
    </source>
</evidence>
<reference evidence="2 3" key="1">
    <citation type="submission" date="2019-07" db="EMBL/GenBank/DDBJ databases">
        <title>Complete genome of Thermococcus acidophilus.</title>
        <authorList>
            <person name="Li X."/>
        </authorList>
    </citation>
    <scope>NUCLEOTIDE SEQUENCE [LARGE SCALE GENOMIC DNA]</scope>
    <source>
        <strain evidence="2 3">SY113</strain>
    </source>
</reference>
<organism evidence="2 3">
    <name type="scientific">Thermococcus aciditolerans</name>
    <dbReference type="NCBI Taxonomy" id="2598455"/>
    <lineage>
        <taxon>Archaea</taxon>
        <taxon>Methanobacteriati</taxon>
        <taxon>Methanobacteriota</taxon>
        <taxon>Thermococci</taxon>
        <taxon>Thermococcales</taxon>
        <taxon>Thermococcaceae</taxon>
        <taxon>Thermococcus</taxon>
    </lineage>
</organism>
<proteinExistence type="predicted"/>
<evidence type="ECO:0000313" key="2">
    <source>
        <dbReference type="EMBL" id="QEK15459.1"/>
    </source>
</evidence>
<dbReference type="PANTHER" id="PTHR34301:SF8">
    <property type="entry name" value="ATPASE DOMAIN-CONTAINING PROTEIN"/>
    <property type="match status" value="1"/>
</dbReference>
<keyword evidence="2" id="KW-0067">ATP-binding</keyword>
<dbReference type="Proteomes" id="UP000322631">
    <property type="component" value="Chromosome"/>
</dbReference>
<sequence>MIPVTRCNYIDAEILPSECLFGRDKELKELNTKIKNNRWTVVSGKRLVGKTTLTKTAASESGRPFIYIDLSTVAKQSTAKNIATMDALLIQLIREAKRRNLIDWDKLKNETESHWKAQLFLNVLHSNIEYSKTKGADLKSLNLYEVFTALKSDTPPIIILDEIQLLGVEIYALASQLRGAFQQQKPKERPMVILTGSTMSITKLFSNPEEYGYEWIFDNEGYHSKPNPWFGRNWPEIFLKPLNHDEHGNEMAMGLLSKCLEESDKKGCLKSWIMKEVIQQSLGLPGVIVNFCANVSPGCENVEKIIQITRNITRGALLMELRDLGYSAYILARAKKDFRLSIRELSERLAKAYRGMAQKGTFSKRNVRTWLNEDKVLTGMVLKVLLDSGVIKEKHGKFIFAHDAYRDAARVIRVAFPDFVFSR</sequence>
<protein>
    <submittedName>
        <fullName evidence="2">ATP-binding protein</fullName>
    </submittedName>
</protein>
<dbReference type="InterPro" id="IPR003959">
    <property type="entry name" value="ATPase_AAA_core"/>
</dbReference>
<evidence type="ECO:0000313" key="3">
    <source>
        <dbReference type="Proteomes" id="UP000322631"/>
    </source>
</evidence>
<accession>A0A5C0SRD7</accession>
<dbReference type="SUPFAM" id="SSF52540">
    <property type="entry name" value="P-loop containing nucleoside triphosphate hydrolases"/>
    <property type="match status" value="1"/>
</dbReference>
<dbReference type="AlphaFoldDB" id="A0A5C0SRD7"/>
<dbReference type="GeneID" id="41610306"/>
<dbReference type="EMBL" id="CP041932">
    <property type="protein sequence ID" value="QEK15459.1"/>
    <property type="molecule type" value="Genomic_DNA"/>
</dbReference>
<dbReference type="Pfam" id="PF00004">
    <property type="entry name" value="AAA"/>
    <property type="match status" value="1"/>
</dbReference>
<gene>
    <name evidence="2" type="ORF">FPV09_10585</name>
</gene>
<keyword evidence="3" id="KW-1185">Reference proteome</keyword>
<dbReference type="KEGG" id="them:FPV09_10585"/>
<keyword evidence="2" id="KW-0547">Nucleotide-binding</keyword>
<dbReference type="GO" id="GO:0016887">
    <property type="term" value="F:ATP hydrolysis activity"/>
    <property type="evidence" value="ECO:0007669"/>
    <property type="project" value="InterPro"/>
</dbReference>
<dbReference type="GO" id="GO:0005524">
    <property type="term" value="F:ATP binding"/>
    <property type="evidence" value="ECO:0007669"/>
    <property type="project" value="UniProtKB-KW"/>
</dbReference>